<feature type="compositionally biased region" description="Polar residues" evidence="1">
    <location>
        <begin position="567"/>
        <end position="578"/>
    </location>
</feature>
<keyword evidence="3" id="KW-1185">Reference proteome</keyword>
<feature type="compositionally biased region" description="Polar residues" evidence="1">
    <location>
        <begin position="611"/>
        <end position="624"/>
    </location>
</feature>
<feature type="compositionally biased region" description="Pro residues" evidence="1">
    <location>
        <begin position="800"/>
        <end position="821"/>
    </location>
</feature>
<dbReference type="Proteomes" id="UP000427769">
    <property type="component" value="Chromosome"/>
</dbReference>
<feature type="compositionally biased region" description="Polar residues" evidence="1">
    <location>
        <begin position="743"/>
        <end position="761"/>
    </location>
</feature>
<dbReference type="OrthoDB" id="5420732at2"/>
<feature type="region of interest" description="Disordered" evidence="1">
    <location>
        <begin position="537"/>
        <end position="676"/>
    </location>
</feature>
<evidence type="ECO:0000313" key="2">
    <source>
        <dbReference type="EMBL" id="BBO73283.1"/>
    </source>
</evidence>
<dbReference type="EMBL" id="AP021875">
    <property type="protein sequence ID" value="BBO73283.1"/>
    <property type="molecule type" value="Genomic_DNA"/>
</dbReference>
<accession>A0A5K7YZC9</accession>
<sequence>MDLNENSPSLMDSLDTGDHGLVLDLAAPEESAPSIGGNGTFSKRIFTHIYTSCRDSVGSVVLLMQRSNYEPPRTMVPLNNTLLDVAWQNALEFHRHVDSSNGLILLKDQVNTEGQLRAFSPLFFCRHTKKWFHPVCPQCGLALTLCRDDALLAERGLPGYTDSLERFLYCKTCAKISPASPFFVPFKGYDLPDIVKDQQALILQYDQLLATLPEDAALPCRGCPDVDACYGSSALVVKRIEPVAFFPFYMMMFPAPTCGAEDFIRMISGGAEAAIQGEGAVAGPIGENRFLYQDKQRQFLEVLYLKLTFLSQVVFHLMADGRSEKIQEFDFSLDSIGVDLIAPGAGLPAFWNFNARILDSVGSFKASPFAPALPETPVLHFMAAVWFQTLLVNSGQKAEAVFLEIGKFVDKWNLDTENGALAGGLQDHEGMFSAKQIYWEPLEKSIPQQWNSFWEQALSLGFQLTHAGLKAGAPWDSSRFKESLETLRSDVKREMFSVSIVEPPAEDRFPKSDRMEEVLSRILDKWQAQAMVPKDRENTGLAPEIPDDEATVVFTPPDADAPEPTIDTPQQKEAQSTMPPEPPPPADDWNDDIEETVVLASPAAAPPDPANWSTPQEVPDTQSPWEDDIEETVVLKGDGPPPVPEDNASFDDADQTVVISPASAPPPSPSTDPDVDLAATMVQGSAGQAPSTASMPDGDMEATVVIGATPPPPTAPDDDLEATIVQGGGVSKTPKIPRHDLSTETPSQQDTDPSDLETTVVINAAGRPGNPALPQEKIADEDLEATRIETPRTAGNPAELRPPMPPDPPQPPRQAEPPPSGPVSDLGPLDNPNEDDDIMEQTVIIRSDIKKE</sequence>
<proteinExistence type="predicted"/>
<dbReference type="KEGG" id="dwd:DSCW_07000"/>
<evidence type="ECO:0000256" key="1">
    <source>
        <dbReference type="SAM" id="MobiDB-lite"/>
    </source>
</evidence>
<dbReference type="RefSeq" id="WP_155302403.1">
    <property type="nucleotide sequence ID" value="NZ_AP021875.1"/>
</dbReference>
<feature type="compositionally biased region" description="Basic and acidic residues" evidence="1">
    <location>
        <begin position="777"/>
        <end position="790"/>
    </location>
</feature>
<protein>
    <submittedName>
        <fullName evidence="2">Uncharacterized protein</fullName>
    </submittedName>
</protein>
<dbReference type="AlphaFoldDB" id="A0A5K7YZC9"/>
<reference evidence="2 3" key="1">
    <citation type="submission" date="2019-11" db="EMBL/GenBank/DDBJ databases">
        <title>Comparative genomics of hydrocarbon-degrading Desulfosarcina strains.</title>
        <authorList>
            <person name="Watanabe M."/>
            <person name="Kojima H."/>
            <person name="Fukui M."/>
        </authorList>
    </citation>
    <scope>NUCLEOTIDE SEQUENCE [LARGE SCALE GENOMIC DNA]</scope>
    <source>
        <strain evidence="2 3">PP31</strain>
    </source>
</reference>
<feature type="region of interest" description="Disordered" evidence="1">
    <location>
        <begin position="703"/>
        <end position="852"/>
    </location>
</feature>
<gene>
    <name evidence="2" type="ORF">DSCW_07000</name>
</gene>
<evidence type="ECO:0000313" key="3">
    <source>
        <dbReference type="Proteomes" id="UP000427769"/>
    </source>
</evidence>
<organism evidence="2 3">
    <name type="scientific">Desulfosarcina widdelii</name>
    <dbReference type="NCBI Taxonomy" id="947919"/>
    <lineage>
        <taxon>Bacteria</taxon>
        <taxon>Pseudomonadati</taxon>
        <taxon>Thermodesulfobacteriota</taxon>
        <taxon>Desulfobacteria</taxon>
        <taxon>Desulfobacterales</taxon>
        <taxon>Desulfosarcinaceae</taxon>
        <taxon>Desulfosarcina</taxon>
    </lineage>
</organism>
<name>A0A5K7YZC9_9BACT</name>